<evidence type="ECO:0000313" key="2">
    <source>
        <dbReference type="Proteomes" id="UP001500908"/>
    </source>
</evidence>
<keyword evidence="2" id="KW-1185">Reference proteome</keyword>
<dbReference type="EMBL" id="BAABDD010000005">
    <property type="protein sequence ID" value="GAA3734862.1"/>
    <property type="molecule type" value="Genomic_DNA"/>
</dbReference>
<evidence type="ECO:0008006" key="3">
    <source>
        <dbReference type="Google" id="ProtNLM"/>
    </source>
</evidence>
<dbReference type="InterPro" id="IPR029063">
    <property type="entry name" value="SAM-dependent_MTases_sf"/>
</dbReference>
<dbReference type="Pfam" id="PF13578">
    <property type="entry name" value="Methyltransf_24"/>
    <property type="match status" value="1"/>
</dbReference>
<reference evidence="2" key="1">
    <citation type="journal article" date="2019" name="Int. J. Syst. Evol. Microbiol.">
        <title>The Global Catalogue of Microorganisms (GCM) 10K type strain sequencing project: providing services to taxonomists for standard genome sequencing and annotation.</title>
        <authorList>
            <consortium name="The Broad Institute Genomics Platform"/>
            <consortium name="The Broad Institute Genome Sequencing Center for Infectious Disease"/>
            <person name="Wu L."/>
            <person name="Ma J."/>
        </authorList>
    </citation>
    <scope>NUCLEOTIDE SEQUENCE [LARGE SCALE GENOMIC DNA]</scope>
    <source>
        <strain evidence="2">JCM 17137</strain>
    </source>
</reference>
<evidence type="ECO:0000313" key="1">
    <source>
        <dbReference type="EMBL" id="GAA3734862.1"/>
    </source>
</evidence>
<accession>A0ABP7FAI2</accession>
<protein>
    <recommendedName>
        <fullName evidence="3">Methyltransferase domain-containing protein</fullName>
    </recommendedName>
</protein>
<dbReference type="RefSeq" id="WP_344968550.1">
    <property type="nucleotide sequence ID" value="NZ_BAABDD010000005.1"/>
</dbReference>
<name>A0ABP7FAI2_9ACTN</name>
<dbReference type="Gene3D" id="3.40.50.150">
    <property type="entry name" value="Vaccinia Virus protein VP39"/>
    <property type="match status" value="1"/>
</dbReference>
<dbReference type="Proteomes" id="UP001500908">
    <property type="component" value="Unassembled WGS sequence"/>
</dbReference>
<comment type="caution">
    <text evidence="1">The sequence shown here is derived from an EMBL/GenBank/DDBJ whole genome shotgun (WGS) entry which is preliminary data.</text>
</comment>
<dbReference type="SUPFAM" id="SSF53335">
    <property type="entry name" value="S-adenosyl-L-methionine-dependent methyltransferases"/>
    <property type="match status" value="1"/>
</dbReference>
<gene>
    <name evidence="1" type="ORF">GCM10022402_13820</name>
</gene>
<organism evidence="1 2">
    <name type="scientific">Salinactinospora qingdaonensis</name>
    <dbReference type="NCBI Taxonomy" id="702744"/>
    <lineage>
        <taxon>Bacteria</taxon>
        <taxon>Bacillati</taxon>
        <taxon>Actinomycetota</taxon>
        <taxon>Actinomycetes</taxon>
        <taxon>Streptosporangiales</taxon>
        <taxon>Nocardiopsidaceae</taxon>
        <taxon>Salinactinospora</taxon>
    </lineage>
</organism>
<sequence>MSDLNEEFVSELYHRYADDLRAVREEQRALRAGRAAMRTQLDDIEAEITYLLLRWFQPGHVTEIGCLHGWSTTWILRALRDNDHGRLTSVDLIDNARGNVPAELAKVGWQFQRGDAREIFSTWSQEIDYLFIDAAHTASFARWYLDRIFPALSEAVPVSVHDVFHRRRPLPFSEASEVLKWLRGQEITYFTASRAKAPQTYTRLERLRRELGLTHDISDSQRNPMIYFHMAGRTAPTG</sequence>
<proteinExistence type="predicted"/>